<name>A0AAU8KZU4_9CAUD</name>
<proteinExistence type="predicted"/>
<dbReference type="EMBL" id="PP869623">
    <property type="protein sequence ID" value="XCN27898.1"/>
    <property type="molecule type" value="Genomic_DNA"/>
</dbReference>
<evidence type="ECO:0008006" key="2">
    <source>
        <dbReference type="Google" id="ProtNLM"/>
    </source>
</evidence>
<evidence type="ECO:0000313" key="1">
    <source>
        <dbReference type="EMBL" id="XCN27898.1"/>
    </source>
</evidence>
<accession>A0AAU8KZU4</accession>
<sequence length="64" mass="6952">METIIESHKVVTVGLDEGGRVTLKFSDGTSTTISVSKQIQMGIDGPGVLNYYDSGREEFNRTEG</sequence>
<reference evidence="1" key="1">
    <citation type="submission" date="2024-06" db="EMBL/GenBank/DDBJ databases">
        <authorList>
            <person name="Melgar S."/>
            <person name="Ryabinky S."/>
            <person name="Merugu K."/>
            <person name="Desisa B."/>
            <person name="Truong H."/>
            <person name="Jamal R."/>
            <person name="Sandhu A."/>
            <person name="Johnson A."/>
        </authorList>
    </citation>
    <scope>NUCLEOTIDE SEQUENCE</scope>
</reference>
<protein>
    <recommendedName>
        <fullName evidence="2">KTSC domain-containing protein</fullName>
    </recommendedName>
</protein>
<organism evidence="1">
    <name type="scientific">Serratia phage Kevin</name>
    <dbReference type="NCBI Taxonomy" id="3161161"/>
    <lineage>
        <taxon>Viruses</taxon>
        <taxon>Duplodnaviria</taxon>
        <taxon>Heunggongvirae</taxon>
        <taxon>Uroviricota</taxon>
        <taxon>Caudoviricetes</taxon>
        <taxon>Pantevenvirales</taxon>
        <taxon>Ackermannviridae</taxon>
        <taxon>Miltonvirus</taxon>
    </lineage>
</organism>